<protein>
    <recommendedName>
        <fullName evidence="2">Gamma carbonic anhydrase family protein</fullName>
    </recommendedName>
</protein>
<name>A0A0F9QQH3_9ZZZZ</name>
<dbReference type="Gene3D" id="2.160.10.10">
    <property type="entry name" value="Hexapeptide repeat proteins"/>
    <property type="match status" value="1"/>
</dbReference>
<dbReference type="EMBL" id="LAZR01001434">
    <property type="protein sequence ID" value="KKN44709.1"/>
    <property type="molecule type" value="Genomic_DNA"/>
</dbReference>
<evidence type="ECO:0008006" key="2">
    <source>
        <dbReference type="Google" id="ProtNLM"/>
    </source>
</evidence>
<dbReference type="InterPro" id="IPR011004">
    <property type="entry name" value="Trimer_LpxA-like_sf"/>
</dbReference>
<evidence type="ECO:0000313" key="1">
    <source>
        <dbReference type="EMBL" id="KKN44709.1"/>
    </source>
</evidence>
<dbReference type="SUPFAM" id="SSF51161">
    <property type="entry name" value="Trimeric LpxA-like enzymes"/>
    <property type="match status" value="1"/>
</dbReference>
<organism evidence="1">
    <name type="scientific">marine sediment metagenome</name>
    <dbReference type="NCBI Taxonomy" id="412755"/>
    <lineage>
        <taxon>unclassified sequences</taxon>
        <taxon>metagenomes</taxon>
        <taxon>ecological metagenomes</taxon>
    </lineage>
</organism>
<dbReference type="PANTHER" id="PTHR13061">
    <property type="entry name" value="DYNACTIN SUBUNIT P25"/>
    <property type="match status" value="1"/>
</dbReference>
<dbReference type="PANTHER" id="PTHR13061:SF29">
    <property type="entry name" value="GAMMA CARBONIC ANHYDRASE-LIKE 1, MITOCHONDRIAL-RELATED"/>
    <property type="match status" value="1"/>
</dbReference>
<dbReference type="CDD" id="cd04645">
    <property type="entry name" value="LbH_gamma_CA_like"/>
    <property type="match status" value="1"/>
</dbReference>
<comment type="caution">
    <text evidence="1">The sequence shown here is derived from an EMBL/GenBank/DDBJ whole genome shotgun (WGS) entry which is preliminary data.</text>
</comment>
<gene>
    <name evidence="1" type="ORF">LCGC14_0690250</name>
</gene>
<reference evidence="1" key="1">
    <citation type="journal article" date="2015" name="Nature">
        <title>Complex archaea that bridge the gap between prokaryotes and eukaryotes.</title>
        <authorList>
            <person name="Spang A."/>
            <person name="Saw J.H."/>
            <person name="Jorgensen S.L."/>
            <person name="Zaremba-Niedzwiedzka K."/>
            <person name="Martijn J."/>
            <person name="Lind A.E."/>
            <person name="van Eijk R."/>
            <person name="Schleper C."/>
            <person name="Guy L."/>
            <person name="Ettema T.J."/>
        </authorList>
    </citation>
    <scope>NUCLEOTIDE SEQUENCE</scope>
</reference>
<dbReference type="InterPro" id="IPR050484">
    <property type="entry name" value="Transf_Hexapept/Carb_Anhydrase"/>
</dbReference>
<dbReference type="AlphaFoldDB" id="A0A0F9QQH3"/>
<proteinExistence type="predicted"/>
<accession>A0A0F9QQH3</accession>
<sequence length="173" mass="18543">MPIVSIEVNGKVKTPKIDPTSWVSEAVTVIGDVTIGPENVLYQGVIIRGDFAKVEIGARNVFQDACIINTAEGFGTTIGDNNLIGFGAIVHGATVKNNTVIGIQSVLMITVIVENDSMVGATSFVGMGKKVPAGKKWIGRELKGENTQGKMWEAGRQSWRKMGLAMKDQKQNP</sequence>
<dbReference type="InterPro" id="IPR047324">
    <property type="entry name" value="LbH_gamma_CA-like"/>
</dbReference>